<proteinExistence type="predicted"/>
<evidence type="ECO:0000313" key="1">
    <source>
        <dbReference type="EMBL" id="EUB58829.1"/>
    </source>
</evidence>
<dbReference type="GeneID" id="36341968"/>
<dbReference type="RefSeq" id="XP_024350025.1">
    <property type="nucleotide sequence ID" value="XM_024495502.1"/>
</dbReference>
<comment type="caution">
    <text evidence="1">The sequence shown here is derived from an EMBL/GenBank/DDBJ whole genome shotgun (WGS) entry which is preliminary data.</text>
</comment>
<gene>
    <name evidence="1" type="ORF">EGR_06253</name>
</gene>
<sequence length="68" mass="7464">MEMALATENGEEEKEWEKISKIAHSLYPNDSGDSSCQTAFRFDTNELPCNLVGGMSLREDAKLGPASI</sequence>
<dbReference type="CTD" id="36341968"/>
<dbReference type="EMBL" id="APAU02000054">
    <property type="protein sequence ID" value="EUB58829.1"/>
    <property type="molecule type" value="Genomic_DNA"/>
</dbReference>
<accession>W6UZ14</accession>
<reference evidence="1 2" key="1">
    <citation type="journal article" date="2013" name="Nat. Genet.">
        <title>The genome of the hydatid tapeworm Echinococcus granulosus.</title>
        <authorList>
            <person name="Zheng H."/>
            <person name="Zhang W."/>
            <person name="Zhang L."/>
            <person name="Zhang Z."/>
            <person name="Li J."/>
            <person name="Lu G."/>
            <person name="Zhu Y."/>
            <person name="Wang Y."/>
            <person name="Huang Y."/>
            <person name="Liu J."/>
            <person name="Kang H."/>
            <person name="Chen J."/>
            <person name="Wang L."/>
            <person name="Chen A."/>
            <person name="Yu S."/>
            <person name="Gao Z."/>
            <person name="Jin L."/>
            <person name="Gu W."/>
            <person name="Wang Z."/>
            <person name="Zhao L."/>
            <person name="Shi B."/>
            <person name="Wen H."/>
            <person name="Lin R."/>
            <person name="Jones M.K."/>
            <person name="Brejova B."/>
            <person name="Vinar T."/>
            <person name="Zhao G."/>
            <person name="McManus D.P."/>
            <person name="Chen Z."/>
            <person name="Zhou Y."/>
            <person name="Wang S."/>
        </authorList>
    </citation>
    <scope>NUCLEOTIDE SEQUENCE [LARGE SCALE GENOMIC DNA]</scope>
</reference>
<organism evidence="1 2">
    <name type="scientific">Echinococcus granulosus</name>
    <name type="common">Hydatid tapeworm</name>
    <dbReference type="NCBI Taxonomy" id="6210"/>
    <lineage>
        <taxon>Eukaryota</taxon>
        <taxon>Metazoa</taxon>
        <taxon>Spiralia</taxon>
        <taxon>Lophotrochozoa</taxon>
        <taxon>Platyhelminthes</taxon>
        <taxon>Cestoda</taxon>
        <taxon>Eucestoda</taxon>
        <taxon>Cyclophyllidea</taxon>
        <taxon>Taeniidae</taxon>
        <taxon>Echinococcus</taxon>
        <taxon>Echinococcus granulosus group</taxon>
    </lineage>
</organism>
<name>W6UZ14_ECHGR</name>
<evidence type="ECO:0000313" key="2">
    <source>
        <dbReference type="Proteomes" id="UP000019149"/>
    </source>
</evidence>
<keyword evidence="2" id="KW-1185">Reference proteome</keyword>
<dbReference type="KEGG" id="egl:EGR_06253"/>
<dbReference type="AlphaFoldDB" id="W6UZ14"/>
<protein>
    <submittedName>
        <fullName evidence="1">Uncharacterized protein</fullName>
    </submittedName>
</protein>
<dbReference type="Proteomes" id="UP000019149">
    <property type="component" value="Unassembled WGS sequence"/>
</dbReference>